<feature type="region of interest" description="Disordered" evidence="1">
    <location>
        <begin position="126"/>
        <end position="187"/>
    </location>
</feature>
<sequence length="187" mass="21371">MATVRLHWKGEDETIKVGVIPNLGEDLILGTDYVDFTSLLNEAGDELVHNAWWEEVPFGVGEEESRKPQVKLSRKQKREQRRMYQLARDPRSTDSKDPPAIIYTITGDSRQCQHEDLTLKHAWHQALNPDDHVGPGRGTTGSREEEKPAPQRRGAHDQEEEASLESGQLTEGEKKTRRKQVDERTPR</sequence>
<feature type="compositionally biased region" description="Basic and acidic residues" evidence="1">
    <location>
        <begin position="171"/>
        <end position="187"/>
    </location>
</feature>
<accession>A0AAV7LAY9</accession>
<dbReference type="EMBL" id="JANPWB010000015">
    <property type="protein sequence ID" value="KAJ1088695.1"/>
    <property type="molecule type" value="Genomic_DNA"/>
</dbReference>
<feature type="region of interest" description="Disordered" evidence="1">
    <location>
        <begin position="63"/>
        <end position="101"/>
    </location>
</feature>
<proteinExistence type="predicted"/>
<gene>
    <name evidence="2" type="ORF">NDU88_001851</name>
</gene>
<evidence type="ECO:0000313" key="2">
    <source>
        <dbReference type="EMBL" id="KAJ1088695.1"/>
    </source>
</evidence>
<organism evidence="2 3">
    <name type="scientific">Pleurodeles waltl</name>
    <name type="common">Iberian ribbed newt</name>
    <dbReference type="NCBI Taxonomy" id="8319"/>
    <lineage>
        <taxon>Eukaryota</taxon>
        <taxon>Metazoa</taxon>
        <taxon>Chordata</taxon>
        <taxon>Craniata</taxon>
        <taxon>Vertebrata</taxon>
        <taxon>Euteleostomi</taxon>
        <taxon>Amphibia</taxon>
        <taxon>Batrachia</taxon>
        <taxon>Caudata</taxon>
        <taxon>Salamandroidea</taxon>
        <taxon>Salamandridae</taxon>
        <taxon>Pleurodelinae</taxon>
        <taxon>Pleurodeles</taxon>
    </lineage>
</organism>
<reference evidence="2" key="1">
    <citation type="journal article" date="2022" name="bioRxiv">
        <title>Sequencing and chromosome-scale assembly of the giantPleurodeles waltlgenome.</title>
        <authorList>
            <person name="Brown T."/>
            <person name="Elewa A."/>
            <person name="Iarovenko S."/>
            <person name="Subramanian E."/>
            <person name="Araus A.J."/>
            <person name="Petzold A."/>
            <person name="Susuki M."/>
            <person name="Suzuki K.-i.T."/>
            <person name="Hayashi T."/>
            <person name="Toyoda A."/>
            <person name="Oliveira C."/>
            <person name="Osipova E."/>
            <person name="Leigh N.D."/>
            <person name="Simon A."/>
            <person name="Yun M.H."/>
        </authorList>
    </citation>
    <scope>NUCLEOTIDE SEQUENCE</scope>
    <source>
        <strain evidence="2">20211129_DDA</strain>
        <tissue evidence="2">Liver</tissue>
    </source>
</reference>
<evidence type="ECO:0000313" key="3">
    <source>
        <dbReference type="Proteomes" id="UP001066276"/>
    </source>
</evidence>
<dbReference type="AlphaFoldDB" id="A0AAV7LAY9"/>
<feature type="compositionally biased region" description="Basic and acidic residues" evidence="1">
    <location>
        <begin position="88"/>
        <end position="97"/>
    </location>
</feature>
<feature type="compositionally biased region" description="Basic and acidic residues" evidence="1">
    <location>
        <begin position="142"/>
        <end position="157"/>
    </location>
</feature>
<name>A0AAV7LAY9_PLEWA</name>
<feature type="compositionally biased region" description="Basic residues" evidence="1">
    <location>
        <begin position="68"/>
        <end position="80"/>
    </location>
</feature>
<protein>
    <submittedName>
        <fullName evidence="2">Uncharacterized protein</fullName>
    </submittedName>
</protein>
<comment type="caution">
    <text evidence="2">The sequence shown here is derived from an EMBL/GenBank/DDBJ whole genome shotgun (WGS) entry which is preliminary data.</text>
</comment>
<dbReference type="Proteomes" id="UP001066276">
    <property type="component" value="Chromosome 11"/>
</dbReference>
<keyword evidence="3" id="KW-1185">Reference proteome</keyword>
<evidence type="ECO:0000256" key="1">
    <source>
        <dbReference type="SAM" id="MobiDB-lite"/>
    </source>
</evidence>